<dbReference type="EMBL" id="RCZM01000005">
    <property type="protein sequence ID" value="TPG14933.1"/>
    <property type="molecule type" value="Genomic_DNA"/>
</dbReference>
<evidence type="ECO:0000313" key="2">
    <source>
        <dbReference type="Proteomes" id="UP000317722"/>
    </source>
</evidence>
<dbReference type="InterPro" id="IPR049790">
    <property type="entry name" value="Rv3655c/TadE"/>
</dbReference>
<accession>A0A502CQ46</accession>
<organism evidence="1 2">
    <name type="scientific">Pedococcus bigeumensis</name>
    <dbReference type="NCBI Taxonomy" id="433644"/>
    <lineage>
        <taxon>Bacteria</taxon>
        <taxon>Bacillati</taxon>
        <taxon>Actinomycetota</taxon>
        <taxon>Actinomycetes</taxon>
        <taxon>Micrococcales</taxon>
        <taxon>Intrasporangiaceae</taxon>
        <taxon>Pedococcus</taxon>
    </lineage>
</organism>
<proteinExistence type="predicted"/>
<dbReference type="NCBIfam" id="NF041390">
    <property type="entry name" value="TadE_Rv3655c"/>
    <property type="match status" value="1"/>
</dbReference>
<gene>
    <name evidence="1" type="ORF">EAH86_15445</name>
</gene>
<reference evidence="1 2" key="1">
    <citation type="journal article" date="2019" name="Environ. Microbiol.">
        <title>Species interactions and distinct microbial communities in high Arctic permafrost affected cryosols are associated with the CH4 and CO2 gas fluxes.</title>
        <authorList>
            <person name="Altshuler I."/>
            <person name="Hamel J."/>
            <person name="Turney S."/>
            <person name="Magnuson E."/>
            <person name="Levesque R."/>
            <person name="Greer C."/>
            <person name="Whyte L.G."/>
        </authorList>
    </citation>
    <scope>NUCLEOTIDE SEQUENCE [LARGE SCALE GENOMIC DNA]</scope>
    <source>
        <strain evidence="1 2">S9.3A</strain>
    </source>
</reference>
<sequence length="121" mass="12147">MATAEFAAAIPALVIVLVLALSAIVTVTDQVRCVDAARATARALARGDEEGAALAVGRRLAPSRATFAVARSDREVSVMVRGAPAAALRWLGSRATPTGRAVAAREDVDIVDGAGAVGGGP</sequence>
<dbReference type="OrthoDB" id="9936952at2"/>
<dbReference type="Proteomes" id="UP000317722">
    <property type="component" value="Unassembled WGS sequence"/>
</dbReference>
<dbReference type="RefSeq" id="WP_140742294.1">
    <property type="nucleotide sequence ID" value="NZ_RCZM01000005.1"/>
</dbReference>
<evidence type="ECO:0000313" key="1">
    <source>
        <dbReference type="EMBL" id="TPG14933.1"/>
    </source>
</evidence>
<protein>
    <submittedName>
        <fullName evidence="1">Pilus assembly protein TadE</fullName>
    </submittedName>
</protein>
<dbReference type="AlphaFoldDB" id="A0A502CQ46"/>
<comment type="caution">
    <text evidence="1">The sequence shown here is derived from an EMBL/GenBank/DDBJ whole genome shotgun (WGS) entry which is preliminary data.</text>
</comment>
<name>A0A502CQ46_9MICO</name>
<keyword evidence="2" id="KW-1185">Reference proteome</keyword>